<accession>A0AAW1PXD4</accession>
<protein>
    <recommendedName>
        <fullName evidence="1">Cupin type-2 domain-containing protein</fullName>
    </recommendedName>
</protein>
<feature type="domain" description="Cupin type-2" evidence="1">
    <location>
        <begin position="232"/>
        <end position="281"/>
    </location>
</feature>
<evidence type="ECO:0000313" key="3">
    <source>
        <dbReference type="Proteomes" id="UP001489004"/>
    </source>
</evidence>
<dbReference type="PANTHER" id="PTHR43346">
    <property type="entry name" value="LIGAND BINDING DOMAIN PROTEIN, PUTATIVE (AFU_ORTHOLOGUE AFUA_6G14370)-RELATED"/>
    <property type="match status" value="1"/>
</dbReference>
<dbReference type="PANTHER" id="PTHR43346:SF1">
    <property type="entry name" value="QUERCETIN 2,3-DIOXYGENASE-RELATED"/>
    <property type="match status" value="1"/>
</dbReference>
<sequence>MVLAIHGRVAPHGLAYGAVREVPVAPTSRLRQPPVCQLAIRRSLGNLALHKLAGGRYLVPLLQPEHDQLPFAMALEVYASPPEQPLASTRPGASGLYELRYILDGSGQVIARDGRSETLAAGDSVLMPLGGAAFQAQSSKLSHGSQTSAAANTPLGSYQMACLVLVIPEELLEHPEGGQYVDATGVASATEAWQAAPVVGSLSVQQATAIMTNRLALVFEPGGDSVPFTFGVEIFEPGHRTMPHTHKTAHELFFILAGDGTAFCDGERFAVKAGDSVVFPPALQQCSISEPYMMQLLLLLAAPGHMSCNA</sequence>
<reference evidence="2 3" key="1">
    <citation type="journal article" date="2024" name="Nat. Commun.">
        <title>Phylogenomics reveals the evolutionary origins of lichenization in chlorophyte algae.</title>
        <authorList>
            <person name="Puginier C."/>
            <person name="Libourel C."/>
            <person name="Otte J."/>
            <person name="Skaloud P."/>
            <person name="Haon M."/>
            <person name="Grisel S."/>
            <person name="Petersen M."/>
            <person name="Berrin J.G."/>
            <person name="Delaux P.M."/>
            <person name="Dal Grande F."/>
            <person name="Keller J."/>
        </authorList>
    </citation>
    <scope>NUCLEOTIDE SEQUENCE [LARGE SCALE GENOMIC DNA]</scope>
    <source>
        <strain evidence="2 3">SAG 2043</strain>
    </source>
</reference>
<dbReference type="InterPro" id="IPR011051">
    <property type="entry name" value="RmlC_Cupin_sf"/>
</dbReference>
<gene>
    <name evidence="2" type="ORF">WJX72_008552</name>
</gene>
<dbReference type="EMBL" id="JALJOR010000007">
    <property type="protein sequence ID" value="KAK9814608.1"/>
    <property type="molecule type" value="Genomic_DNA"/>
</dbReference>
<evidence type="ECO:0000259" key="1">
    <source>
        <dbReference type="Pfam" id="PF07883"/>
    </source>
</evidence>
<evidence type="ECO:0000313" key="2">
    <source>
        <dbReference type="EMBL" id="KAK9814608.1"/>
    </source>
</evidence>
<name>A0AAW1PXD4_9CHLO</name>
<keyword evidence="3" id="KW-1185">Reference proteome</keyword>
<dbReference type="InterPro" id="IPR052538">
    <property type="entry name" value="Flavonoid_dioxygenase-like"/>
</dbReference>
<dbReference type="Gene3D" id="2.60.120.10">
    <property type="entry name" value="Jelly Rolls"/>
    <property type="match status" value="1"/>
</dbReference>
<dbReference type="Pfam" id="PF07883">
    <property type="entry name" value="Cupin_2"/>
    <property type="match status" value="1"/>
</dbReference>
<dbReference type="SUPFAM" id="SSF51182">
    <property type="entry name" value="RmlC-like cupins"/>
    <property type="match status" value="1"/>
</dbReference>
<comment type="caution">
    <text evidence="2">The sequence shown here is derived from an EMBL/GenBank/DDBJ whole genome shotgun (WGS) entry which is preliminary data.</text>
</comment>
<dbReference type="AlphaFoldDB" id="A0AAW1PXD4"/>
<proteinExistence type="predicted"/>
<dbReference type="InterPro" id="IPR014710">
    <property type="entry name" value="RmlC-like_jellyroll"/>
</dbReference>
<dbReference type="Proteomes" id="UP001489004">
    <property type="component" value="Unassembled WGS sequence"/>
</dbReference>
<organism evidence="2 3">
    <name type="scientific">[Myrmecia] bisecta</name>
    <dbReference type="NCBI Taxonomy" id="41462"/>
    <lineage>
        <taxon>Eukaryota</taxon>
        <taxon>Viridiplantae</taxon>
        <taxon>Chlorophyta</taxon>
        <taxon>core chlorophytes</taxon>
        <taxon>Trebouxiophyceae</taxon>
        <taxon>Trebouxiales</taxon>
        <taxon>Trebouxiaceae</taxon>
        <taxon>Myrmecia</taxon>
    </lineage>
</organism>
<dbReference type="InterPro" id="IPR013096">
    <property type="entry name" value="Cupin_2"/>
</dbReference>